<gene>
    <name evidence="9" type="ORF">KHLLAP_LOCUS6866</name>
</gene>
<proteinExistence type="inferred from homology"/>
<evidence type="ECO:0000256" key="1">
    <source>
        <dbReference type="ARBA" id="ARBA00004141"/>
    </source>
</evidence>
<feature type="transmembrane region" description="Helical" evidence="7">
    <location>
        <begin position="67"/>
        <end position="86"/>
    </location>
</feature>
<comment type="similarity">
    <text evidence="2">Belongs to the ADIPOR family.</text>
</comment>
<name>A0AAI8VES2_9PEZI</name>
<dbReference type="PANTHER" id="PTHR20855:SF52">
    <property type="entry name" value="ADIPONECTIN RECEPTOR PROTEIN"/>
    <property type="match status" value="1"/>
</dbReference>
<evidence type="ECO:0000256" key="7">
    <source>
        <dbReference type="SAM" id="Phobius"/>
    </source>
</evidence>
<evidence type="ECO:0000256" key="6">
    <source>
        <dbReference type="PIRSR" id="PIRSR604254-1"/>
    </source>
</evidence>
<feature type="transmembrane region" description="Helical" evidence="7">
    <location>
        <begin position="129"/>
        <end position="148"/>
    </location>
</feature>
<feature type="chain" id="PRO_5042610708" evidence="8">
    <location>
        <begin position="18"/>
        <end position="206"/>
    </location>
</feature>
<dbReference type="PANTHER" id="PTHR20855">
    <property type="entry name" value="ADIPOR/PROGESTIN RECEPTOR-RELATED"/>
    <property type="match status" value="1"/>
</dbReference>
<feature type="transmembrane region" description="Helical" evidence="7">
    <location>
        <begin position="98"/>
        <end position="117"/>
    </location>
</feature>
<dbReference type="GO" id="GO:0046872">
    <property type="term" value="F:metal ion binding"/>
    <property type="evidence" value="ECO:0007669"/>
    <property type="project" value="UniProtKB-KW"/>
</dbReference>
<evidence type="ECO:0000256" key="5">
    <source>
        <dbReference type="ARBA" id="ARBA00023136"/>
    </source>
</evidence>
<feature type="binding site" evidence="6">
    <location>
        <position position="171"/>
    </location>
    <ligand>
        <name>Zn(2+)</name>
        <dbReference type="ChEBI" id="CHEBI:29105"/>
    </ligand>
</feature>
<dbReference type="AlphaFoldDB" id="A0AAI8VES2"/>
<reference evidence="9" key="1">
    <citation type="submission" date="2023-10" db="EMBL/GenBank/DDBJ databases">
        <authorList>
            <person name="Hackl T."/>
        </authorList>
    </citation>
    <scope>NUCLEOTIDE SEQUENCE</scope>
</reference>
<feature type="binding site" evidence="6">
    <location>
        <position position="21"/>
    </location>
    <ligand>
        <name>Zn(2+)</name>
        <dbReference type="ChEBI" id="CHEBI:29105"/>
    </ligand>
</feature>
<keyword evidence="3 7" id="KW-0812">Transmembrane</keyword>
<feature type="binding site" evidence="6">
    <location>
        <position position="167"/>
    </location>
    <ligand>
        <name>Zn(2+)</name>
        <dbReference type="ChEBI" id="CHEBI:29105"/>
    </ligand>
</feature>
<organism evidence="9 10">
    <name type="scientific">Anthostomella pinea</name>
    <dbReference type="NCBI Taxonomy" id="933095"/>
    <lineage>
        <taxon>Eukaryota</taxon>
        <taxon>Fungi</taxon>
        <taxon>Dikarya</taxon>
        <taxon>Ascomycota</taxon>
        <taxon>Pezizomycotina</taxon>
        <taxon>Sordariomycetes</taxon>
        <taxon>Xylariomycetidae</taxon>
        <taxon>Xylariales</taxon>
        <taxon>Xylariaceae</taxon>
        <taxon>Anthostomella</taxon>
    </lineage>
</organism>
<feature type="transmembrane region" description="Helical" evidence="7">
    <location>
        <begin position="40"/>
        <end position="60"/>
    </location>
</feature>
<dbReference type="GO" id="GO:0016020">
    <property type="term" value="C:membrane"/>
    <property type="evidence" value="ECO:0007669"/>
    <property type="project" value="UniProtKB-SubCell"/>
</dbReference>
<keyword evidence="10" id="KW-1185">Reference proteome</keyword>
<keyword evidence="5 7" id="KW-0472">Membrane</keyword>
<keyword evidence="4 7" id="KW-1133">Transmembrane helix</keyword>
<protein>
    <submittedName>
        <fullName evidence="9">Uu.00g005280.m01.CDS01</fullName>
    </submittedName>
</protein>
<keyword evidence="8" id="KW-0732">Signal</keyword>
<accession>A0AAI8VES2</accession>
<keyword evidence="6" id="KW-0862">Zinc</keyword>
<dbReference type="Proteomes" id="UP001295740">
    <property type="component" value="Unassembled WGS sequence"/>
</dbReference>
<feature type="signal peptide" evidence="8">
    <location>
        <begin position="1"/>
        <end position="17"/>
    </location>
</feature>
<dbReference type="GO" id="GO:0038023">
    <property type="term" value="F:signaling receptor activity"/>
    <property type="evidence" value="ECO:0007669"/>
    <property type="project" value="TreeGrafter"/>
</dbReference>
<sequence length="206" mass="23293">MALSLYNLCVIVCFVLSSTFHTFSDHSKEMHKFGNELDHLGIVLVMWGTGMSGTHFAFYCHEALRNAYFLVLSGTATGCAIFTLQPNFRQPTFRTVRFLMYCFLGASLFAPLIHGIWRFGGAELDAMMGLGSFLGLAIINFTGAAVYAMRIPERWFPRRFDLLGQSHNWMHVLVLTGALVRLRGQLEVMSRWQMHTETYGFCKGAN</sequence>
<dbReference type="Pfam" id="PF03006">
    <property type="entry name" value="HlyIII"/>
    <property type="match status" value="1"/>
</dbReference>
<keyword evidence="6" id="KW-0479">Metal-binding</keyword>
<dbReference type="InterPro" id="IPR004254">
    <property type="entry name" value="AdipoR/HlyIII-related"/>
</dbReference>
<evidence type="ECO:0000256" key="8">
    <source>
        <dbReference type="SAM" id="SignalP"/>
    </source>
</evidence>
<evidence type="ECO:0000256" key="2">
    <source>
        <dbReference type="ARBA" id="ARBA00007018"/>
    </source>
</evidence>
<evidence type="ECO:0000313" key="9">
    <source>
        <dbReference type="EMBL" id="CAJ2506398.1"/>
    </source>
</evidence>
<comment type="subcellular location">
    <subcellularLocation>
        <location evidence="1">Membrane</location>
        <topology evidence="1">Multi-pass membrane protein</topology>
    </subcellularLocation>
</comment>
<dbReference type="EMBL" id="CAUWAG010000008">
    <property type="protein sequence ID" value="CAJ2506398.1"/>
    <property type="molecule type" value="Genomic_DNA"/>
</dbReference>
<comment type="caution">
    <text evidence="9">The sequence shown here is derived from an EMBL/GenBank/DDBJ whole genome shotgun (WGS) entry which is preliminary data.</text>
</comment>
<dbReference type="GO" id="GO:0006882">
    <property type="term" value="P:intracellular zinc ion homeostasis"/>
    <property type="evidence" value="ECO:0007669"/>
    <property type="project" value="TreeGrafter"/>
</dbReference>
<evidence type="ECO:0000313" key="10">
    <source>
        <dbReference type="Proteomes" id="UP001295740"/>
    </source>
</evidence>
<evidence type="ECO:0000256" key="4">
    <source>
        <dbReference type="ARBA" id="ARBA00022989"/>
    </source>
</evidence>
<evidence type="ECO:0000256" key="3">
    <source>
        <dbReference type="ARBA" id="ARBA00022692"/>
    </source>
</evidence>